<evidence type="ECO:0000256" key="3">
    <source>
        <dbReference type="ARBA" id="ARBA00023015"/>
    </source>
</evidence>
<dbReference type="FunFam" id="1.10.10.60:FF:000002">
    <property type="entry name" value="Myb family transcription factor"/>
    <property type="match status" value="1"/>
</dbReference>
<evidence type="ECO:0000256" key="6">
    <source>
        <dbReference type="ARBA" id="ARBA00023242"/>
    </source>
</evidence>
<evidence type="ECO:0000259" key="8">
    <source>
        <dbReference type="PROSITE" id="PS51294"/>
    </source>
</evidence>
<dbReference type="PROSITE" id="PS51294">
    <property type="entry name" value="HTH_MYB"/>
    <property type="match status" value="1"/>
</dbReference>
<dbReference type="PANTHER" id="PTHR31499">
    <property type="entry name" value="MYB FAMILY TRANSCRIPTION FACTOR PHL11"/>
    <property type="match status" value="1"/>
</dbReference>
<keyword evidence="5" id="KW-0804">Transcription</keyword>
<keyword evidence="6" id="KW-0539">Nucleus</keyword>
<organism evidence="9">
    <name type="scientific">Sesamum latifolium</name>
    <dbReference type="NCBI Taxonomy" id="2727402"/>
    <lineage>
        <taxon>Eukaryota</taxon>
        <taxon>Viridiplantae</taxon>
        <taxon>Streptophyta</taxon>
        <taxon>Embryophyta</taxon>
        <taxon>Tracheophyta</taxon>
        <taxon>Spermatophyta</taxon>
        <taxon>Magnoliopsida</taxon>
        <taxon>eudicotyledons</taxon>
        <taxon>Gunneridae</taxon>
        <taxon>Pentapetalae</taxon>
        <taxon>asterids</taxon>
        <taxon>lamiids</taxon>
        <taxon>Lamiales</taxon>
        <taxon>Pedaliaceae</taxon>
        <taxon>Sesamum</taxon>
    </lineage>
</organism>
<accession>A0AAW2XEF1</accession>
<dbReference type="SUPFAM" id="SSF46689">
    <property type="entry name" value="Homeodomain-like"/>
    <property type="match status" value="1"/>
</dbReference>
<gene>
    <name evidence="9" type="ORF">Slati_1199500</name>
</gene>
<evidence type="ECO:0000256" key="7">
    <source>
        <dbReference type="SAM" id="MobiDB-lite"/>
    </source>
</evidence>
<dbReference type="InterPro" id="IPR009057">
    <property type="entry name" value="Homeodomain-like_sf"/>
</dbReference>
<dbReference type="InterPro" id="IPR006447">
    <property type="entry name" value="Myb_dom_plants"/>
</dbReference>
<evidence type="ECO:0000256" key="5">
    <source>
        <dbReference type="ARBA" id="ARBA00023163"/>
    </source>
</evidence>
<feature type="region of interest" description="Disordered" evidence="7">
    <location>
        <begin position="1"/>
        <end position="44"/>
    </location>
</feature>
<feature type="compositionally biased region" description="Polar residues" evidence="7">
    <location>
        <begin position="477"/>
        <end position="486"/>
    </location>
</feature>
<dbReference type="GO" id="GO:0003700">
    <property type="term" value="F:DNA-binding transcription factor activity"/>
    <property type="evidence" value="ECO:0007669"/>
    <property type="project" value="InterPro"/>
</dbReference>
<dbReference type="InterPro" id="IPR025756">
    <property type="entry name" value="Myb_CC_LHEQLE"/>
</dbReference>
<dbReference type="EMBL" id="JACGWN010000004">
    <property type="protein sequence ID" value="KAL0452214.1"/>
    <property type="molecule type" value="Genomic_DNA"/>
</dbReference>
<evidence type="ECO:0000256" key="2">
    <source>
        <dbReference type="ARBA" id="ARBA00006783"/>
    </source>
</evidence>
<dbReference type="Pfam" id="PF14379">
    <property type="entry name" value="Myb_CC_LHEQLE"/>
    <property type="match status" value="1"/>
</dbReference>
<evidence type="ECO:0000313" key="9">
    <source>
        <dbReference type="EMBL" id="KAL0452214.1"/>
    </source>
</evidence>
<evidence type="ECO:0000256" key="4">
    <source>
        <dbReference type="ARBA" id="ARBA00023054"/>
    </source>
</evidence>
<feature type="compositionally biased region" description="Low complexity" evidence="7">
    <location>
        <begin position="24"/>
        <end position="34"/>
    </location>
</feature>
<dbReference type="Pfam" id="PF00249">
    <property type="entry name" value="Myb_DNA-binding"/>
    <property type="match status" value="1"/>
</dbReference>
<feature type="region of interest" description="Disordered" evidence="7">
    <location>
        <begin position="398"/>
        <end position="486"/>
    </location>
</feature>
<dbReference type="InterPro" id="IPR001005">
    <property type="entry name" value="SANT/Myb"/>
</dbReference>
<feature type="compositionally biased region" description="Basic and acidic residues" evidence="7">
    <location>
        <begin position="430"/>
        <end position="448"/>
    </location>
</feature>
<dbReference type="Gene3D" id="1.10.10.60">
    <property type="entry name" value="Homeodomain-like"/>
    <property type="match status" value="1"/>
</dbReference>
<reference evidence="9" key="2">
    <citation type="journal article" date="2024" name="Plant">
        <title>Genomic evolution and insights into agronomic trait innovations of Sesamum species.</title>
        <authorList>
            <person name="Miao H."/>
            <person name="Wang L."/>
            <person name="Qu L."/>
            <person name="Liu H."/>
            <person name="Sun Y."/>
            <person name="Le M."/>
            <person name="Wang Q."/>
            <person name="Wei S."/>
            <person name="Zheng Y."/>
            <person name="Lin W."/>
            <person name="Duan Y."/>
            <person name="Cao H."/>
            <person name="Xiong S."/>
            <person name="Wang X."/>
            <person name="Wei L."/>
            <person name="Li C."/>
            <person name="Ma Q."/>
            <person name="Ju M."/>
            <person name="Zhao R."/>
            <person name="Li G."/>
            <person name="Mu C."/>
            <person name="Tian Q."/>
            <person name="Mei H."/>
            <person name="Zhang T."/>
            <person name="Gao T."/>
            <person name="Zhang H."/>
        </authorList>
    </citation>
    <scope>NUCLEOTIDE SEQUENCE</scope>
    <source>
        <strain evidence="9">KEN1</strain>
    </source>
</reference>
<dbReference type="PANTHER" id="PTHR31499:SF80">
    <property type="entry name" value="HTH MYB-TYPE DOMAIN-CONTAINING PROTEIN"/>
    <property type="match status" value="1"/>
</dbReference>
<dbReference type="GO" id="GO:0005634">
    <property type="term" value="C:nucleus"/>
    <property type="evidence" value="ECO:0007669"/>
    <property type="project" value="UniProtKB-SubCell"/>
</dbReference>
<sequence length="486" mass="53660">MAPALFKKKSSETRPNDMETSGALSRSLLTLPSPSEEKFPKLPDSPQVTLAQELTTNVISSCPSTLSSNNKTIGHLFSSASDHPGNLRGSSMSPDVTRPKKLPFISKPLNDGLSFASSQLSSSVIRARKLDDYAAENNDVSWNTDGTENFLDIPLNIHSQDSQETCTGLTESEDHFKRTDWQDWADQLITVDDALDSNLSDLLVDVNVPELDAKSFNFSNCKWLTAAGVATRSLLVQPQIHQHTPVSSAQSCPLVSSPCASPTTKTRMRWTPELHEAFVDAVNKLGGSERATPKGVLKLMNVEGLTIYHVKSHLQKYRTARYKPESSEGTSEKKSKTVAEITSLDLKTKMDITEALRLQMEVQKQLHEQLEIQRNLQLRIEEQGKHLQIMFEQQRKMEQEKLKALPSNVDEPSRLPTAEKQPSVGNVKGESSEHDHASTHEIPNKEEMSCETTACEEHESDDSGSSPPSKRARADETGSSPTTVGT</sequence>
<dbReference type="InterPro" id="IPR017930">
    <property type="entry name" value="Myb_dom"/>
</dbReference>
<comment type="caution">
    <text evidence="9">The sequence shown here is derived from an EMBL/GenBank/DDBJ whole genome shotgun (WGS) entry which is preliminary data.</text>
</comment>
<keyword evidence="4" id="KW-0175">Coiled coil</keyword>
<keyword evidence="3" id="KW-0805">Transcription regulation</keyword>
<comment type="similarity">
    <text evidence="2">Belongs to the MYB-CC family.</text>
</comment>
<feature type="domain" description="HTH myb-type" evidence="8">
    <location>
        <begin position="264"/>
        <end position="322"/>
    </location>
</feature>
<dbReference type="GO" id="GO:0003677">
    <property type="term" value="F:DNA binding"/>
    <property type="evidence" value="ECO:0007669"/>
    <property type="project" value="InterPro"/>
</dbReference>
<proteinExistence type="inferred from homology"/>
<evidence type="ECO:0000256" key="1">
    <source>
        <dbReference type="ARBA" id="ARBA00004123"/>
    </source>
</evidence>
<comment type="subcellular location">
    <subcellularLocation>
        <location evidence="1">Nucleus</location>
    </subcellularLocation>
</comment>
<dbReference type="NCBIfam" id="TIGR01557">
    <property type="entry name" value="myb_SHAQKYF"/>
    <property type="match status" value="1"/>
</dbReference>
<name>A0AAW2XEF1_9LAMI</name>
<reference evidence="9" key="1">
    <citation type="submission" date="2020-06" db="EMBL/GenBank/DDBJ databases">
        <authorList>
            <person name="Li T."/>
            <person name="Hu X."/>
            <person name="Zhang T."/>
            <person name="Song X."/>
            <person name="Zhang H."/>
            <person name="Dai N."/>
            <person name="Sheng W."/>
            <person name="Hou X."/>
            <person name="Wei L."/>
        </authorList>
    </citation>
    <scope>NUCLEOTIDE SEQUENCE</scope>
    <source>
        <strain evidence="9">KEN1</strain>
        <tissue evidence="9">Leaf</tissue>
    </source>
</reference>
<dbReference type="AlphaFoldDB" id="A0AAW2XEF1"/>
<protein>
    <submittedName>
        <fullName evidence="9">Myb family transcription factor PHL13</fullName>
    </submittedName>
</protein>
<dbReference type="InterPro" id="IPR046955">
    <property type="entry name" value="PHR1-like"/>
</dbReference>